<feature type="compositionally biased region" description="Acidic residues" evidence="1">
    <location>
        <begin position="374"/>
        <end position="383"/>
    </location>
</feature>
<feature type="domain" description="Reverse transcriptase zinc-binding" evidence="2">
    <location>
        <begin position="192"/>
        <end position="263"/>
    </location>
</feature>
<evidence type="ECO:0000256" key="1">
    <source>
        <dbReference type="SAM" id="MobiDB-lite"/>
    </source>
</evidence>
<protein>
    <recommendedName>
        <fullName evidence="2">Reverse transcriptase zinc-binding domain-containing protein</fullName>
    </recommendedName>
</protein>
<sequence length="477" mass="55628">MAAMGIHTAKSGADWREKSVWPTSERLLRILSYPQCISGAPVVSSILKTWNKARKYLRLDQMRNLPGNLSVVKYCELAMKQNWLSTAEAQEVRKVLRKEKLQTLRERHMSALARPKCSRSDTDVERTMERGRGLKCGPSSTSTIDNLEWIWRPKTKEYTGWELNTSVWKRVFQNLKEGYQSLNHKWRRSDSQRRWGKRLTKIWQSKIPNRDKVWCWKVLNQGLATEERTAKWRQDSGFCDRCNQEVESVNHMFIECPHAAYKWQEWQTNCQGEEWRIQTDGDLIDMLDKICKGHRAQKISLFAKTTWHIWLERNSYTYNNKTLRIPFRVTLRMARDLLLAAATFAKPGSKSEELLKTSIDEIVRCIPANPQDNETNELGETESEENRVTSRILTSDQQEESEIRTNIEHRRSYSSNHPDEAAKSSLSRNEITQMTSYEPHLERSEANESTNLVRSTEDPAMARGRVPSDDPSHEEAH</sequence>
<keyword evidence="4" id="KW-1185">Reference proteome</keyword>
<dbReference type="Pfam" id="PF13966">
    <property type="entry name" value="zf-RVT"/>
    <property type="match status" value="1"/>
</dbReference>
<name>A0ABD3GT76_9MARC</name>
<feature type="compositionally biased region" description="Basic and acidic residues" evidence="1">
    <location>
        <begin position="401"/>
        <end position="422"/>
    </location>
</feature>
<dbReference type="InterPro" id="IPR026960">
    <property type="entry name" value="RVT-Znf"/>
</dbReference>
<feature type="compositionally biased region" description="Polar residues" evidence="1">
    <location>
        <begin position="424"/>
        <end position="436"/>
    </location>
</feature>
<comment type="caution">
    <text evidence="3">The sequence shown here is derived from an EMBL/GenBank/DDBJ whole genome shotgun (WGS) entry which is preliminary data.</text>
</comment>
<dbReference type="EMBL" id="JBJQOH010000006">
    <property type="protein sequence ID" value="KAL3682363.1"/>
    <property type="molecule type" value="Genomic_DNA"/>
</dbReference>
<organism evidence="3 4">
    <name type="scientific">Riccia sorocarpa</name>
    <dbReference type="NCBI Taxonomy" id="122646"/>
    <lineage>
        <taxon>Eukaryota</taxon>
        <taxon>Viridiplantae</taxon>
        <taxon>Streptophyta</taxon>
        <taxon>Embryophyta</taxon>
        <taxon>Marchantiophyta</taxon>
        <taxon>Marchantiopsida</taxon>
        <taxon>Marchantiidae</taxon>
        <taxon>Marchantiales</taxon>
        <taxon>Ricciaceae</taxon>
        <taxon>Riccia</taxon>
    </lineage>
</organism>
<feature type="region of interest" description="Disordered" evidence="1">
    <location>
        <begin position="368"/>
        <end position="477"/>
    </location>
</feature>
<feature type="compositionally biased region" description="Basic and acidic residues" evidence="1">
    <location>
        <begin position="466"/>
        <end position="477"/>
    </location>
</feature>
<dbReference type="Proteomes" id="UP001633002">
    <property type="component" value="Unassembled WGS sequence"/>
</dbReference>
<evidence type="ECO:0000259" key="2">
    <source>
        <dbReference type="Pfam" id="PF13966"/>
    </source>
</evidence>
<accession>A0ABD3GT76</accession>
<reference evidence="3 4" key="1">
    <citation type="submission" date="2024-09" db="EMBL/GenBank/DDBJ databases">
        <title>Chromosome-scale assembly of Riccia sorocarpa.</title>
        <authorList>
            <person name="Paukszto L."/>
        </authorList>
    </citation>
    <scope>NUCLEOTIDE SEQUENCE [LARGE SCALE GENOMIC DNA]</scope>
    <source>
        <strain evidence="3">LP-2024</strain>
        <tissue evidence="3">Aerial parts of the thallus</tissue>
    </source>
</reference>
<dbReference type="AlphaFoldDB" id="A0ABD3GT76"/>
<proteinExistence type="predicted"/>
<evidence type="ECO:0000313" key="3">
    <source>
        <dbReference type="EMBL" id="KAL3682363.1"/>
    </source>
</evidence>
<gene>
    <name evidence="3" type="ORF">R1sor_000385</name>
</gene>
<evidence type="ECO:0000313" key="4">
    <source>
        <dbReference type="Proteomes" id="UP001633002"/>
    </source>
</evidence>